<organism evidence="1">
    <name type="scientific">Siphoviridae sp. ctLsx2</name>
    <dbReference type="NCBI Taxonomy" id="2826254"/>
    <lineage>
        <taxon>Viruses</taxon>
        <taxon>Duplodnaviria</taxon>
        <taxon>Heunggongvirae</taxon>
        <taxon>Uroviricota</taxon>
        <taxon>Caudoviricetes</taxon>
    </lineage>
</organism>
<sequence>MQKGDTIRARFMTLPSEYPGSGANDEKRFPVRKGTVVYVHPKGRYIVAECGGVRETFFPEDIIQCDVPGPPPMVCELKDALFTLTEVDKKIMTALGRRC</sequence>
<reference evidence="1" key="1">
    <citation type="journal article" date="2021" name="Proc. Natl. Acad. Sci. U.S.A.">
        <title>A Catalog of Tens of Thousands of Viruses from Human Metagenomes Reveals Hidden Associations with Chronic Diseases.</title>
        <authorList>
            <person name="Tisza M.J."/>
            <person name="Buck C.B."/>
        </authorList>
    </citation>
    <scope>NUCLEOTIDE SEQUENCE</scope>
    <source>
        <strain evidence="1">CtLsx2</strain>
    </source>
</reference>
<proteinExistence type="predicted"/>
<dbReference type="EMBL" id="BK015728">
    <property type="protein sequence ID" value="DAE22167.1"/>
    <property type="molecule type" value="Genomic_DNA"/>
</dbReference>
<evidence type="ECO:0000313" key="1">
    <source>
        <dbReference type="EMBL" id="DAE22167.1"/>
    </source>
</evidence>
<accession>A0A8S5QSB2</accession>
<protein>
    <submittedName>
        <fullName evidence="1">Uncharacterized protein</fullName>
    </submittedName>
</protein>
<name>A0A8S5QSB2_9CAUD</name>